<evidence type="ECO:0000256" key="7">
    <source>
        <dbReference type="SAM" id="Phobius"/>
    </source>
</evidence>
<dbReference type="InterPro" id="IPR002401">
    <property type="entry name" value="Cyt_P450_E_grp-I"/>
</dbReference>
<feature type="transmembrane region" description="Helical" evidence="7">
    <location>
        <begin position="15"/>
        <end position="35"/>
    </location>
</feature>
<evidence type="ECO:0000313" key="8">
    <source>
        <dbReference type="EMBL" id="KAF2246980.1"/>
    </source>
</evidence>
<sequence>MGIFSATYASLLTNALSSITVTELLTLGFGILLVFSSYLNRASVNAPFVGYRSWFEPTFLLRLRFLTNAKGILTSGYENKYKSGKFYVRRIDGDTLILSNNYLEELRLFPNTVLSNAHAQYQNILGKYTYASVVLHSTLHTQVLLQQLTPRVSFYTLRSKAAFDHALYDLMPRSKEWVEVDIQSVTRSIVARMTGAVFLGSAASRNEEWLNISIQYPMDTFQTAFQLRMFPKFMHPLLARLLPSRYRLQDHRRRAGRIIQALMTEHKRKVKAGIQTEETLLGWMVDNAVGTEGDLEEMKSRQLVLTLASIHTTALALSHAFYDLCAHPEYVEPLREEIERVSKEFQGDDFVHHGLHRLEKMDSFLVESQRFHPPVLMSPQRVAMKPISLHDGTYIPRGTRIAFPSAAILMDKAVKADPFVFDGFRSYRKRQLPGEKCHHVWVQTGKENLAFGHGKQACPGRHFAAAEIKVVLSRIISEYDVKYWAGQVRPKTFYLDENVFPDPQAKLHFRRRGQELSSRKES</sequence>
<keyword evidence="7" id="KW-0472">Membrane</keyword>
<dbReference type="PANTHER" id="PTHR46206">
    <property type="entry name" value="CYTOCHROME P450"/>
    <property type="match status" value="1"/>
</dbReference>
<dbReference type="RefSeq" id="XP_033681984.1">
    <property type="nucleotide sequence ID" value="XM_033823884.1"/>
</dbReference>
<evidence type="ECO:0000313" key="9">
    <source>
        <dbReference type="Proteomes" id="UP000800094"/>
    </source>
</evidence>
<dbReference type="PRINTS" id="PR00385">
    <property type="entry name" value="P450"/>
</dbReference>
<reference evidence="8" key="1">
    <citation type="journal article" date="2020" name="Stud. Mycol.">
        <title>101 Dothideomycetes genomes: a test case for predicting lifestyles and emergence of pathogens.</title>
        <authorList>
            <person name="Haridas S."/>
            <person name="Albert R."/>
            <person name="Binder M."/>
            <person name="Bloem J."/>
            <person name="Labutti K."/>
            <person name="Salamov A."/>
            <person name="Andreopoulos B."/>
            <person name="Baker S."/>
            <person name="Barry K."/>
            <person name="Bills G."/>
            <person name="Bluhm B."/>
            <person name="Cannon C."/>
            <person name="Castanera R."/>
            <person name="Culley D."/>
            <person name="Daum C."/>
            <person name="Ezra D."/>
            <person name="Gonzalez J."/>
            <person name="Henrissat B."/>
            <person name="Kuo A."/>
            <person name="Liang C."/>
            <person name="Lipzen A."/>
            <person name="Lutzoni F."/>
            <person name="Magnuson J."/>
            <person name="Mondo S."/>
            <person name="Nolan M."/>
            <person name="Ohm R."/>
            <person name="Pangilinan J."/>
            <person name="Park H.-J."/>
            <person name="Ramirez L."/>
            <person name="Alfaro M."/>
            <person name="Sun H."/>
            <person name="Tritt A."/>
            <person name="Yoshinaga Y."/>
            <person name="Zwiers L.-H."/>
            <person name="Turgeon B."/>
            <person name="Goodwin S."/>
            <person name="Spatafora J."/>
            <person name="Crous P."/>
            <person name="Grigoriev I."/>
        </authorList>
    </citation>
    <scope>NUCLEOTIDE SEQUENCE</scope>
    <source>
        <strain evidence="8">CBS 122368</strain>
    </source>
</reference>
<dbReference type="SUPFAM" id="SSF48264">
    <property type="entry name" value="Cytochrome P450"/>
    <property type="match status" value="1"/>
</dbReference>
<evidence type="ECO:0000256" key="1">
    <source>
        <dbReference type="ARBA" id="ARBA00001971"/>
    </source>
</evidence>
<dbReference type="OrthoDB" id="1844152at2759"/>
<dbReference type="InterPro" id="IPR001128">
    <property type="entry name" value="Cyt_P450"/>
</dbReference>
<organism evidence="8 9">
    <name type="scientific">Trematosphaeria pertusa</name>
    <dbReference type="NCBI Taxonomy" id="390896"/>
    <lineage>
        <taxon>Eukaryota</taxon>
        <taxon>Fungi</taxon>
        <taxon>Dikarya</taxon>
        <taxon>Ascomycota</taxon>
        <taxon>Pezizomycotina</taxon>
        <taxon>Dothideomycetes</taxon>
        <taxon>Pleosporomycetidae</taxon>
        <taxon>Pleosporales</taxon>
        <taxon>Massarineae</taxon>
        <taxon>Trematosphaeriaceae</taxon>
        <taxon>Trematosphaeria</taxon>
    </lineage>
</organism>
<evidence type="ECO:0000256" key="3">
    <source>
        <dbReference type="ARBA" id="ARBA00022723"/>
    </source>
</evidence>
<dbReference type="GeneID" id="54577214"/>
<evidence type="ECO:0000256" key="2">
    <source>
        <dbReference type="ARBA" id="ARBA00010617"/>
    </source>
</evidence>
<comment type="cofactor">
    <cofactor evidence="1 6">
        <name>heme</name>
        <dbReference type="ChEBI" id="CHEBI:30413"/>
    </cofactor>
</comment>
<keyword evidence="6" id="KW-0349">Heme</keyword>
<dbReference type="Proteomes" id="UP000800094">
    <property type="component" value="Unassembled WGS sequence"/>
</dbReference>
<evidence type="ECO:0000256" key="5">
    <source>
        <dbReference type="ARBA" id="ARBA00023004"/>
    </source>
</evidence>
<keyword evidence="7" id="KW-1133">Transmembrane helix</keyword>
<keyword evidence="4" id="KW-0560">Oxidoreductase</keyword>
<dbReference type="GO" id="GO:0004497">
    <property type="term" value="F:monooxygenase activity"/>
    <property type="evidence" value="ECO:0007669"/>
    <property type="project" value="InterPro"/>
</dbReference>
<dbReference type="CDD" id="cd11041">
    <property type="entry name" value="CYP503A1-like"/>
    <property type="match status" value="1"/>
</dbReference>
<dbReference type="InterPro" id="IPR036396">
    <property type="entry name" value="Cyt_P450_sf"/>
</dbReference>
<protein>
    <submittedName>
        <fullName evidence="8">Cytochrome P450</fullName>
    </submittedName>
</protein>
<keyword evidence="5 6" id="KW-0408">Iron</keyword>
<keyword evidence="7" id="KW-0812">Transmembrane</keyword>
<dbReference type="PRINTS" id="PR00463">
    <property type="entry name" value="EP450I"/>
</dbReference>
<keyword evidence="9" id="KW-1185">Reference proteome</keyword>
<dbReference type="PANTHER" id="PTHR46206:SF9">
    <property type="entry name" value="CYTOCHROME P450"/>
    <property type="match status" value="1"/>
</dbReference>
<feature type="binding site" description="axial binding residue" evidence="6">
    <location>
        <position position="458"/>
    </location>
    <ligand>
        <name>heme</name>
        <dbReference type="ChEBI" id="CHEBI:30413"/>
    </ligand>
    <ligandPart>
        <name>Fe</name>
        <dbReference type="ChEBI" id="CHEBI:18248"/>
    </ligandPart>
</feature>
<dbReference type="Pfam" id="PF00067">
    <property type="entry name" value="p450"/>
    <property type="match status" value="1"/>
</dbReference>
<keyword evidence="3 6" id="KW-0479">Metal-binding</keyword>
<evidence type="ECO:0000256" key="4">
    <source>
        <dbReference type="ARBA" id="ARBA00023002"/>
    </source>
</evidence>
<dbReference type="AlphaFoldDB" id="A0A6A6IBQ8"/>
<dbReference type="GO" id="GO:0005506">
    <property type="term" value="F:iron ion binding"/>
    <property type="evidence" value="ECO:0007669"/>
    <property type="project" value="InterPro"/>
</dbReference>
<evidence type="ECO:0000256" key="6">
    <source>
        <dbReference type="PIRSR" id="PIRSR602401-1"/>
    </source>
</evidence>
<name>A0A6A6IBQ8_9PLEO</name>
<dbReference type="GO" id="GO:0016705">
    <property type="term" value="F:oxidoreductase activity, acting on paired donors, with incorporation or reduction of molecular oxygen"/>
    <property type="evidence" value="ECO:0007669"/>
    <property type="project" value="InterPro"/>
</dbReference>
<dbReference type="Gene3D" id="1.10.630.10">
    <property type="entry name" value="Cytochrome P450"/>
    <property type="match status" value="1"/>
</dbReference>
<gene>
    <name evidence="8" type="ORF">BU26DRAFT_430492</name>
</gene>
<proteinExistence type="inferred from homology"/>
<accession>A0A6A6IBQ8</accession>
<dbReference type="GO" id="GO:0020037">
    <property type="term" value="F:heme binding"/>
    <property type="evidence" value="ECO:0007669"/>
    <property type="project" value="InterPro"/>
</dbReference>
<comment type="similarity">
    <text evidence="2">Belongs to the cytochrome P450 family.</text>
</comment>
<dbReference type="EMBL" id="ML987198">
    <property type="protein sequence ID" value="KAF2246980.1"/>
    <property type="molecule type" value="Genomic_DNA"/>
</dbReference>